<accession>A0A0F9CD54</accession>
<gene>
    <name evidence="1" type="ORF">LCGC14_2680740</name>
</gene>
<reference evidence="1" key="1">
    <citation type="journal article" date="2015" name="Nature">
        <title>Complex archaea that bridge the gap between prokaryotes and eukaryotes.</title>
        <authorList>
            <person name="Spang A."/>
            <person name="Saw J.H."/>
            <person name="Jorgensen S.L."/>
            <person name="Zaremba-Niedzwiedzka K."/>
            <person name="Martijn J."/>
            <person name="Lind A.E."/>
            <person name="van Eijk R."/>
            <person name="Schleper C."/>
            <person name="Guy L."/>
            <person name="Ettema T.J."/>
        </authorList>
    </citation>
    <scope>NUCLEOTIDE SEQUENCE</scope>
</reference>
<dbReference type="EMBL" id="LAZR01047251">
    <property type="protein sequence ID" value="KKK94651.1"/>
    <property type="molecule type" value="Genomic_DNA"/>
</dbReference>
<sequence length="103" mass="11051">PLDTGQGDIVHCSERGTTMIAGTVCRRCVEAVCLEYPIGRVVLRYTVASGKEPGSTGVVRDVWSAFEIALDTSKAMPVHACDELIQDPMGGFWGCACVHRHSA</sequence>
<comment type="caution">
    <text evidence="1">The sequence shown here is derived from an EMBL/GenBank/DDBJ whole genome shotgun (WGS) entry which is preliminary data.</text>
</comment>
<proteinExistence type="predicted"/>
<feature type="non-terminal residue" evidence="1">
    <location>
        <position position="1"/>
    </location>
</feature>
<protein>
    <submittedName>
        <fullName evidence="1">Uncharacterized protein</fullName>
    </submittedName>
</protein>
<evidence type="ECO:0000313" key="1">
    <source>
        <dbReference type="EMBL" id="KKK94651.1"/>
    </source>
</evidence>
<organism evidence="1">
    <name type="scientific">marine sediment metagenome</name>
    <dbReference type="NCBI Taxonomy" id="412755"/>
    <lineage>
        <taxon>unclassified sequences</taxon>
        <taxon>metagenomes</taxon>
        <taxon>ecological metagenomes</taxon>
    </lineage>
</organism>
<name>A0A0F9CD54_9ZZZZ</name>
<dbReference type="AlphaFoldDB" id="A0A0F9CD54"/>